<reference evidence="2 3" key="1">
    <citation type="submission" date="2020-07" db="EMBL/GenBank/DDBJ databases">
        <title>Genomic Encyclopedia of Type Strains, Phase IV (KMG-V): Genome sequencing to study the core and pangenomes of soil and plant-associated prokaryotes.</title>
        <authorList>
            <person name="Whitman W."/>
        </authorList>
    </citation>
    <scope>NUCLEOTIDE SEQUENCE [LARGE SCALE GENOMIC DNA]</scope>
    <source>
        <strain evidence="2 3">RH2WT43</strain>
    </source>
</reference>
<evidence type="ECO:0000256" key="1">
    <source>
        <dbReference type="SAM" id="MobiDB-lite"/>
    </source>
</evidence>
<name>A0A839FCU7_9GAMM</name>
<feature type="region of interest" description="Disordered" evidence="1">
    <location>
        <begin position="102"/>
        <end position="201"/>
    </location>
</feature>
<dbReference type="EMBL" id="JACGXL010000009">
    <property type="protein sequence ID" value="MBA8889951.1"/>
    <property type="molecule type" value="Genomic_DNA"/>
</dbReference>
<comment type="caution">
    <text evidence="2">The sequence shown here is derived from an EMBL/GenBank/DDBJ whole genome shotgun (WGS) entry which is preliminary data.</text>
</comment>
<dbReference type="Proteomes" id="UP000550401">
    <property type="component" value="Unassembled WGS sequence"/>
</dbReference>
<organism evidence="2 3">
    <name type="scientific">Dokdonella fugitiva</name>
    <dbReference type="NCBI Taxonomy" id="328517"/>
    <lineage>
        <taxon>Bacteria</taxon>
        <taxon>Pseudomonadati</taxon>
        <taxon>Pseudomonadota</taxon>
        <taxon>Gammaproteobacteria</taxon>
        <taxon>Lysobacterales</taxon>
        <taxon>Rhodanobacteraceae</taxon>
        <taxon>Dokdonella</taxon>
    </lineage>
</organism>
<keyword evidence="3" id="KW-1185">Reference proteome</keyword>
<protein>
    <submittedName>
        <fullName evidence="2">Uncharacterized protein</fullName>
    </submittedName>
</protein>
<feature type="compositionally biased region" description="Low complexity" evidence="1">
    <location>
        <begin position="224"/>
        <end position="233"/>
    </location>
</feature>
<evidence type="ECO:0000313" key="2">
    <source>
        <dbReference type="EMBL" id="MBA8889951.1"/>
    </source>
</evidence>
<feature type="compositionally biased region" description="Basic and acidic residues" evidence="1">
    <location>
        <begin position="142"/>
        <end position="159"/>
    </location>
</feature>
<feature type="region of interest" description="Disordered" evidence="1">
    <location>
        <begin position="220"/>
        <end position="251"/>
    </location>
</feature>
<evidence type="ECO:0000313" key="3">
    <source>
        <dbReference type="Proteomes" id="UP000550401"/>
    </source>
</evidence>
<sequence length="251" mass="26084">MLRALGHLAARELGIARTDAVPLLAPRLPSRYEAVEAAAPTPVDADAPHDAARRPVVDRSAAPLATASERIDAAPGMDGERVAPTDAPASVPAVVVHEVRRPVPQPDPVPRVVVVPSPRSPASTEREAAAAVAPLASPRTAEPARGDREPPTHGRDEASHALPPSQPRAKTPARDDTSGPREGAALQPLLPPRMPVRSTLPTAAAPVHVTIGRIEIRAAKDAAAEPASGARRANSPSLAAYLRRRSEGGRS</sequence>
<proteinExistence type="predicted"/>
<gene>
    <name evidence="2" type="ORF">FHW12_004198</name>
</gene>
<dbReference type="RefSeq" id="WP_182532987.1">
    <property type="nucleotide sequence ID" value="NZ_JACGXL010000009.1"/>
</dbReference>
<feature type="compositionally biased region" description="Basic and acidic residues" evidence="1">
    <location>
        <begin position="46"/>
        <end position="57"/>
    </location>
</feature>
<feature type="region of interest" description="Disordered" evidence="1">
    <location>
        <begin position="38"/>
        <end position="89"/>
    </location>
</feature>
<accession>A0A839FCU7</accession>
<feature type="compositionally biased region" description="Low complexity" evidence="1">
    <location>
        <begin position="110"/>
        <end position="141"/>
    </location>
</feature>
<dbReference type="AlphaFoldDB" id="A0A839FCU7"/>